<reference evidence="2 3" key="1">
    <citation type="submission" date="2018-11" db="EMBL/GenBank/DDBJ databases">
        <authorList>
            <consortium name="Pathogen Informatics"/>
        </authorList>
    </citation>
    <scope>NUCLEOTIDE SEQUENCE [LARGE SCALE GENOMIC DNA]</scope>
</reference>
<dbReference type="Proteomes" id="UP000267096">
    <property type="component" value="Unassembled WGS sequence"/>
</dbReference>
<feature type="region of interest" description="Disordered" evidence="1">
    <location>
        <begin position="1"/>
        <end position="65"/>
    </location>
</feature>
<dbReference type="EMBL" id="UYRR01007849">
    <property type="protein sequence ID" value="VDK23933.1"/>
    <property type="molecule type" value="Genomic_DNA"/>
</dbReference>
<accession>A0A3P6P4H2</accession>
<organism evidence="2 3">
    <name type="scientific">Anisakis simplex</name>
    <name type="common">Herring worm</name>
    <dbReference type="NCBI Taxonomy" id="6269"/>
    <lineage>
        <taxon>Eukaryota</taxon>
        <taxon>Metazoa</taxon>
        <taxon>Ecdysozoa</taxon>
        <taxon>Nematoda</taxon>
        <taxon>Chromadorea</taxon>
        <taxon>Rhabditida</taxon>
        <taxon>Spirurina</taxon>
        <taxon>Ascaridomorpha</taxon>
        <taxon>Ascaridoidea</taxon>
        <taxon>Anisakidae</taxon>
        <taxon>Anisakis</taxon>
        <taxon>Anisakis simplex complex</taxon>
    </lineage>
</organism>
<proteinExistence type="predicted"/>
<protein>
    <submittedName>
        <fullName evidence="2">Uncharacterized protein</fullName>
    </submittedName>
</protein>
<keyword evidence="3" id="KW-1185">Reference proteome</keyword>
<sequence length="178" mass="20321">MQTSQVEDDSTVIKKTETESVVDSTETVQPSGDVSKHEEETSSEIAKEMPIDVEHKSEDSDSEDEEIDVVNDSGDEQINTLLKKCEENSNGNEELKFDDEYLASLCESERNGFRELLLYMRKNLRFRTKLQPSEAITDCDRLLITFEAVLNHEIDAQKLVEIQNKQKLAKDLVCFTLL</sequence>
<feature type="compositionally biased region" description="Acidic residues" evidence="1">
    <location>
        <begin position="1"/>
        <end position="10"/>
    </location>
</feature>
<evidence type="ECO:0000256" key="1">
    <source>
        <dbReference type="SAM" id="MobiDB-lite"/>
    </source>
</evidence>
<name>A0A3P6P4H2_ANISI</name>
<evidence type="ECO:0000313" key="3">
    <source>
        <dbReference type="Proteomes" id="UP000267096"/>
    </source>
</evidence>
<dbReference type="AlphaFoldDB" id="A0A3P6P4H2"/>
<evidence type="ECO:0000313" key="2">
    <source>
        <dbReference type="EMBL" id="VDK23933.1"/>
    </source>
</evidence>
<feature type="compositionally biased region" description="Low complexity" evidence="1">
    <location>
        <begin position="19"/>
        <end position="28"/>
    </location>
</feature>
<feature type="compositionally biased region" description="Basic and acidic residues" evidence="1">
    <location>
        <begin position="34"/>
        <end position="59"/>
    </location>
</feature>
<gene>
    <name evidence="2" type="ORF">ASIM_LOCUS4484</name>
</gene>